<evidence type="ECO:0000256" key="2">
    <source>
        <dbReference type="ARBA" id="ARBA00022475"/>
    </source>
</evidence>
<accession>T1FYE0</accession>
<dbReference type="Gene3D" id="1.20.1070.10">
    <property type="entry name" value="Rhodopsin 7-helix transmembrane proteins"/>
    <property type="match status" value="1"/>
</dbReference>
<dbReference type="EMBL" id="AMQM01000895">
    <property type="status" value="NOT_ANNOTATED_CDS"/>
    <property type="molecule type" value="Genomic_DNA"/>
</dbReference>
<dbReference type="GO" id="GO:0004993">
    <property type="term" value="F:G protein-coupled serotonin receptor activity"/>
    <property type="evidence" value="ECO:0007669"/>
    <property type="project" value="UniProtKB-ARBA"/>
</dbReference>
<evidence type="ECO:0000256" key="1">
    <source>
        <dbReference type="ARBA" id="ARBA00004651"/>
    </source>
</evidence>
<dbReference type="AlphaFoldDB" id="T1FYE0"/>
<dbReference type="InterPro" id="IPR000276">
    <property type="entry name" value="GPCR_Rhodpsn"/>
</dbReference>
<proteinExistence type="predicted"/>
<evidence type="ECO:0000256" key="3">
    <source>
        <dbReference type="ARBA" id="ARBA00022692"/>
    </source>
</evidence>
<dbReference type="InParanoid" id="T1FYE0"/>
<evidence type="ECO:0000313" key="13">
    <source>
        <dbReference type="EnsemblMetazoa" id="HelroP65884"/>
    </source>
</evidence>
<dbReference type="OMA" id="IEIHLAR"/>
<evidence type="ECO:0000256" key="7">
    <source>
        <dbReference type="ARBA" id="ARBA00023157"/>
    </source>
</evidence>
<evidence type="ECO:0000313" key="14">
    <source>
        <dbReference type="Proteomes" id="UP000015101"/>
    </source>
</evidence>
<dbReference type="EnsemblMetazoa" id="HelroT65884">
    <property type="protein sequence ID" value="HelroP65884"/>
    <property type="gene ID" value="HelroG65884"/>
</dbReference>
<organism evidence="13 14">
    <name type="scientific">Helobdella robusta</name>
    <name type="common">Californian leech</name>
    <dbReference type="NCBI Taxonomy" id="6412"/>
    <lineage>
        <taxon>Eukaryota</taxon>
        <taxon>Metazoa</taxon>
        <taxon>Spiralia</taxon>
        <taxon>Lophotrochozoa</taxon>
        <taxon>Annelida</taxon>
        <taxon>Clitellata</taxon>
        <taxon>Hirudinea</taxon>
        <taxon>Rhynchobdellida</taxon>
        <taxon>Glossiphoniidae</taxon>
        <taxon>Helobdella</taxon>
    </lineage>
</organism>
<dbReference type="HOGENOM" id="CLU_167791_0_0_1"/>
<sequence length="110" mass="12877">MWGRLNSRLKLSGIRAPRLNSERKATRTLGVIMGTFIACWLPFFILALVKPILGEAVAQRVPRWLETVFLWLGYANSTINPIIYARFNRDFRTPFRYILQCRCKSINDRM</sequence>
<comment type="subcellular location">
    <subcellularLocation>
        <location evidence="1">Cell membrane</location>
        <topology evidence="1">Multi-pass membrane protein</topology>
    </subcellularLocation>
</comment>
<dbReference type="RefSeq" id="XP_009019875.1">
    <property type="nucleotide sequence ID" value="XM_009021627.1"/>
</dbReference>
<dbReference type="GO" id="GO:0005886">
    <property type="term" value="C:plasma membrane"/>
    <property type="evidence" value="ECO:0007669"/>
    <property type="project" value="UniProtKB-SubCell"/>
</dbReference>
<dbReference type="InterPro" id="IPR017452">
    <property type="entry name" value="GPCR_Rhodpsn_7TM"/>
</dbReference>
<reference evidence="12 14" key="2">
    <citation type="journal article" date="2013" name="Nature">
        <title>Insights into bilaterian evolution from three spiralian genomes.</title>
        <authorList>
            <person name="Simakov O."/>
            <person name="Marletaz F."/>
            <person name="Cho S.J."/>
            <person name="Edsinger-Gonzales E."/>
            <person name="Havlak P."/>
            <person name="Hellsten U."/>
            <person name="Kuo D.H."/>
            <person name="Larsson T."/>
            <person name="Lv J."/>
            <person name="Arendt D."/>
            <person name="Savage R."/>
            <person name="Osoegawa K."/>
            <person name="de Jong P."/>
            <person name="Grimwood J."/>
            <person name="Chapman J.A."/>
            <person name="Shapiro H."/>
            <person name="Aerts A."/>
            <person name="Otillar R.P."/>
            <person name="Terry A.Y."/>
            <person name="Boore J.L."/>
            <person name="Grigoriev I.V."/>
            <person name="Lindberg D.R."/>
            <person name="Seaver E.C."/>
            <person name="Weisblat D.A."/>
            <person name="Putnam N.H."/>
            <person name="Rokhsar D.S."/>
        </authorList>
    </citation>
    <scope>NUCLEOTIDE SEQUENCE</scope>
</reference>
<keyword evidence="7" id="KW-1015">Disulfide bond</keyword>
<keyword evidence="8" id="KW-0675">Receptor</keyword>
<feature type="domain" description="G-protein coupled receptors family 1 profile" evidence="11">
    <location>
        <begin position="1"/>
        <end position="84"/>
    </location>
</feature>
<keyword evidence="6 10" id="KW-0472">Membrane</keyword>
<protein>
    <recommendedName>
        <fullName evidence="11">G-protein coupled receptors family 1 profile domain-containing protein</fullName>
    </recommendedName>
</protein>
<evidence type="ECO:0000256" key="5">
    <source>
        <dbReference type="ARBA" id="ARBA00023040"/>
    </source>
</evidence>
<dbReference type="KEGG" id="hro:HELRODRAFT_65884"/>
<dbReference type="CTD" id="20213838"/>
<dbReference type="Proteomes" id="UP000015101">
    <property type="component" value="Unassembled WGS sequence"/>
</dbReference>
<reference evidence="14" key="1">
    <citation type="submission" date="2012-12" db="EMBL/GenBank/DDBJ databases">
        <authorList>
            <person name="Hellsten U."/>
            <person name="Grimwood J."/>
            <person name="Chapman J.A."/>
            <person name="Shapiro H."/>
            <person name="Aerts A."/>
            <person name="Otillar R.P."/>
            <person name="Terry A.Y."/>
            <person name="Boore J.L."/>
            <person name="Simakov O."/>
            <person name="Marletaz F."/>
            <person name="Cho S.-J."/>
            <person name="Edsinger-Gonzales E."/>
            <person name="Havlak P."/>
            <person name="Kuo D.-H."/>
            <person name="Larsson T."/>
            <person name="Lv J."/>
            <person name="Arendt D."/>
            <person name="Savage R."/>
            <person name="Osoegawa K."/>
            <person name="de Jong P."/>
            <person name="Lindberg D.R."/>
            <person name="Seaver E.C."/>
            <person name="Weisblat D.A."/>
            <person name="Putnam N.H."/>
            <person name="Grigoriev I.V."/>
            <person name="Rokhsar D.S."/>
        </authorList>
    </citation>
    <scope>NUCLEOTIDE SEQUENCE</scope>
</reference>
<evidence type="ECO:0000313" key="12">
    <source>
        <dbReference type="EMBL" id="ESO02467.1"/>
    </source>
</evidence>
<evidence type="ECO:0000256" key="8">
    <source>
        <dbReference type="ARBA" id="ARBA00023170"/>
    </source>
</evidence>
<keyword evidence="4 10" id="KW-1133">Transmembrane helix</keyword>
<dbReference type="Pfam" id="PF00001">
    <property type="entry name" value="7tm_1"/>
    <property type="match status" value="1"/>
</dbReference>
<evidence type="ECO:0000256" key="9">
    <source>
        <dbReference type="ARBA" id="ARBA00023224"/>
    </source>
</evidence>
<gene>
    <name evidence="13" type="primary">20213838</name>
    <name evidence="12" type="ORF">HELRODRAFT_65884</name>
</gene>
<dbReference type="PANTHER" id="PTHR24248:SF199">
    <property type="entry name" value="IP13425P-RELATED"/>
    <property type="match status" value="1"/>
</dbReference>
<dbReference type="GeneID" id="20213838"/>
<dbReference type="OrthoDB" id="5951059at2759"/>
<dbReference type="PRINTS" id="PR00237">
    <property type="entry name" value="GPCRRHODOPSN"/>
</dbReference>
<feature type="transmembrane region" description="Helical" evidence="10">
    <location>
        <begin position="68"/>
        <end position="87"/>
    </location>
</feature>
<dbReference type="PANTHER" id="PTHR24248">
    <property type="entry name" value="ADRENERGIC RECEPTOR-RELATED G-PROTEIN COUPLED RECEPTOR"/>
    <property type="match status" value="1"/>
</dbReference>
<dbReference type="eggNOG" id="KOG3656">
    <property type="taxonomic scope" value="Eukaryota"/>
</dbReference>
<keyword evidence="14" id="KW-1185">Reference proteome</keyword>
<dbReference type="PROSITE" id="PS50262">
    <property type="entry name" value="G_PROTEIN_RECEP_F1_2"/>
    <property type="match status" value="1"/>
</dbReference>
<evidence type="ECO:0000256" key="6">
    <source>
        <dbReference type="ARBA" id="ARBA00023136"/>
    </source>
</evidence>
<keyword evidence="3 10" id="KW-0812">Transmembrane</keyword>
<feature type="transmembrane region" description="Helical" evidence="10">
    <location>
        <begin position="28"/>
        <end position="48"/>
    </location>
</feature>
<evidence type="ECO:0000256" key="4">
    <source>
        <dbReference type="ARBA" id="ARBA00022989"/>
    </source>
</evidence>
<dbReference type="EMBL" id="KB096742">
    <property type="protein sequence ID" value="ESO02467.1"/>
    <property type="molecule type" value="Genomic_DNA"/>
</dbReference>
<keyword evidence="5" id="KW-0297">G-protein coupled receptor</keyword>
<evidence type="ECO:0000256" key="10">
    <source>
        <dbReference type="SAM" id="Phobius"/>
    </source>
</evidence>
<keyword evidence="9" id="KW-0807">Transducer</keyword>
<name>T1FYE0_HELRO</name>
<dbReference type="SUPFAM" id="SSF81321">
    <property type="entry name" value="Family A G protein-coupled receptor-like"/>
    <property type="match status" value="1"/>
</dbReference>
<reference evidence="13" key="3">
    <citation type="submission" date="2015-06" db="UniProtKB">
        <authorList>
            <consortium name="EnsemblMetazoa"/>
        </authorList>
    </citation>
    <scope>IDENTIFICATION</scope>
</reference>
<keyword evidence="2" id="KW-1003">Cell membrane</keyword>
<dbReference type="STRING" id="6412.T1FYE0"/>
<evidence type="ECO:0000259" key="11">
    <source>
        <dbReference type="PROSITE" id="PS50262"/>
    </source>
</evidence>